<dbReference type="InterPro" id="IPR013784">
    <property type="entry name" value="Carb-bd-like_fold"/>
</dbReference>
<dbReference type="EMBL" id="OV121133">
    <property type="protein sequence ID" value="CAH0551734.1"/>
    <property type="molecule type" value="Genomic_DNA"/>
</dbReference>
<dbReference type="Pfam" id="PF09430">
    <property type="entry name" value="EMC7_beta-sandw"/>
    <property type="match status" value="1"/>
</dbReference>
<keyword evidence="12" id="KW-1185">Reference proteome</keyword>
<name>A0A9P0FDH9_BRAAE</name>
<gene>
    <name evidence="11" type="ORF">MELIAE_LOCUS4284</name>
</gene>
<evidence type="ECO:0000256" key="5">
    <source>
        <dbReference type="ARBA" id="ARBA00022989"/>
    </source>
</evidence>
<evidence type="ECO:0000256" key="1">
    <source>
        <dbReference type="ARBA" id="ARBA00004167"/>
    </source>
</evidence>
<reference evidence="11" key="1">
    <citation type="submission" date="2021-12" db="EMBL/GenBank/DDBJ databases">
        <authorList>
            <person name="King R."/>
        </authorList>
    </citation>
    <scope>NUCLEOTIDE SEQUENCE</scope>
</reference>
<evidence type="ECO:0000259" key="10">
    <source>
        <dbReference type="Pfam" id="PF09430"/>
    </source>
</evidence>
<feature type="transmembrane region" description="Helical" evidence="8">
    <location>
        <begin position="161"/>
        <end position="181"/>
    </location>
</feature>
<evidence type="ECO:0000256" key="3">
    <source>
        <dbReference type="ARBA" id="ARBA00022692"/>
    </source>
</evidence>
<evidence type="ECO:0000256" key="6">
    <source>
        <dbReference type="ARBA" id="ARBA00023136"/>
    </source>
</evidence>
<accession>A0A9P0FDH9</accession>
<dbReference type="OrthoDB" id="27095at2759"/>
<dbReference type="PANTHER" id="PTHR13605">
    <property type="entry name" value="ER MEMBRANE PROTEIN COMPLEX SUBUNIT 7"/>
    <property type="match status" value="1"/>
</dbReference>
<dbReference type="PANTHER" id="PTHR13605:SF4">
    <property type="entry name" value="ER MEMBRANE PROTEIN COMPLEX SUBUNIT 7"/>
    <property type="match status" value="1"/>
</dbReference>
<keyword evidence="3 8" id="KW-0812">Transmembrane</keyword>
<keyword evidence="4 9" id="KW-0732">Signal</keyword>
<protein>
    <recommendedName>
        <fullName evidence="10">ER membrane protein complex subunit 7 beta-sandwich domain-containing protein</fullName>
    </recommendedName>
</protein>
<dbReference type="GO" id="GO:0030246">
    <property type="term" value="F:carbohydrate binding"/>
    <property type="evidence" value="ECO:0007669"/>
    <property type="project" value="InterPro"/>
</dbReference>
<comment type="subcellular location">
    <subcellularLocation>
        <location evidence="1">Membrane</location>
        <topology evidence="1">Single-pass membrane protein</topology>
    </subcellularLocation>
</comment>
<dbReference type="InterPro" id="IPR039163">
    <property type="entry name" value="EMC7"/>
</dbReference>
<dbReference type="Proteomes" id="UP001154078">
    <property type="component" value="Chromosome 2"/>
</dbReference>
<dbReference type="AlphaFoldDB" id="A0A9P0FDH9"/>
<evidence type="ECO:0000256" key="8">
    <source>
        <dbReference type="SAM" id="Phobius"/>
    </source>
</evidence>
<evidence type="ECO:0000313" key="12">
    <source>
        <dbReference type="Proteomes" id="UP001154078"/>
    </source>
</evidence>
<dbReference type="SUPFAM" id="SSF49452">
    <property type="entry name" value="Starch-binding domain-like"/>
    <property type="match status" value="1"/>
</dbReference>
<keyword evidence="5 8" id="KW-1133">Transmembrane helix</keyword>
<dbReference type="GO" id="GO:0072546">
    <property type="term" value="C:EMC complex"/>
    <property type="evidence" value="ECO:0007669"/>
    <property type="project" value="TreeGrafter"/>
</dbReference>
<keyword evidence="6 8" id="KW-0472">Membrane</keyword>
<evidence type="ECO:0000256" key="7">
    <source>
        <dbReference type="SAM" id="MobiDB-lite"/>
    </source>
</evidence>
<feature type="domain" description="ER membrane protein complex subunit 7 beta-sandwich" evidence="10">
    <location>
        <begin position="60"/>
        <end position="169"/>
    </location>
</feature>
<dbReference type="InterPro" id="IPR019008">
    <property type="entry name" value="Beta_sandwich_EMC7"/>
</dbReference>
<comment type="similarity">
    <text evidence="2">Belongs to the EMC7 family.</text>
</comment>
<feature type="region of interest" description="Disordered" evidence="7">
    <location>
        <begin position="213"/>
        <end position="236"/>
    </location>
</feature>
<evidence type="ECO:0000256" key="2">
    <source>
        <dbReference type="ARBA" id="ARBA00008880"/>
    </source>
</evidence>
<organism evidence="11 12">
    <name type="scientific">Brassicogethes aeneus</name>
    <name type="common">Rape pollen beetle</name>
    <name type="synonym">Meligethes aeneus</name>
    <dbReference type="NCBI Taxonomy" id="1431903"/>
    <lineage>
        <taxon>Eukaryota</taxon>
        <taxon>Metazoa</taxon>
        <taxon>Ecdysozoa</taxon>
        <taxon>Arthropoda</taxon>
        <taxon>Hexapoda</taxon>
        <taxon>Insecta</taxon>
        <taxon>Pterygota</taxon>
        <taxon>Neoptera</taxon>
        <taxon>Endopterygota</taxon>
        <taxon>Coleoptera</taxon>
        <taxon>Polyphaga</taxon>
        <taxon>Cucujiformia</taxon>
        <taxon>Nitidulidae</taxon>
        <taxon>Meligethinae</taxon>
        <taxon>Brassicogethes</taxon>
    </lineage>
</organism>
<evidence type="ECO:0000256" key="4">
    <source>
        <dbReference type="ARBA" id="ARBA00022729"/>
    </source>
</evidence>
<evidence type="ECO:0000313" key="11">
    <source>
        <dbReference type="EMBL" id="CAH0551734.1"/>
    </source>
</evidence>
<feature type="signal peptide" evidence="9">
    <location>
        <begin position="1"/>
        <end position="29"/>
    </location>
</feature>
<feature type="chain" id="PRO_5040376266" description="ER membrane protein complex subunit 7 beta-sandwich domain-containing protein" evidence="9">
    <location>
        <begin position="30"/>
        <end position="236"/>
    </location>
</feature>
<proteinExistence type="inferred from homology"/>
<dbReference type="Gene3D" id="2.60.40.1120">
    <property type="entry name" value="Carboxypeptidase-like, regulatory domain"/>
    <property type="match status" value="1"/>
</dbReference>
<evidence type="ECO:0000256" key="9">
    <source>
        <dbReference type="SAM" id="SignalP"/>
    </source>
</evidence>
<sequence>MGCRNKRPPQLRVDLSLYVCLSHLSAANAELPNSLEEVNDNARFTIEGRVFPLSDYQTTQSNWQTNTRILINGGEFRGFVKKDGSFLINNVPSGSYVMEILNPDYTFEPLRVEINSKGKFRARKVNFIQSTVVPVPYPLKVKALTNTRYFQVREQWRLTDFIFNPMVMMMFLPLVLIMILPKMMNDPETKKEMEQIQNLTKFEMPEMGDYVSNLLAGTSNSPSQDKKKAIKNKKRQ</sequence>